<name>A0A6D2HTA6_9BRAS</name>
<reference evidence="2" key="1">
    <citation type="submission" date="2020-01" db="EMBL/GenBank/DDBJ databases">
        <authorList>
            <person name="Mishra B."/>
        </authorList>
    </citation>
    <scope>NUCLEOTIDE SEQUENCE [LARGE SCALE GENOMIC DNA]</scope>
</reference>
<dbReference type="Proteomes" id="UP000467841">
    <property type="component" value="Unassembled WGS sequence"/>
</dbReference>
<comment type="caution">
    <text evidence="2">The sequence shown here is derived from an EMBL/GenBank/DDBJ whole genome shotgun (WGS) entry which is preliminary data.</text>
</comment>
<accession>A0A6D2HTA6</accession>
<feature type="compositionally biased region" description="Polar residues" evidence="1">
    <location>
        <begin position="166"/>
        <end position="181"/>
    </location>
</feature>
<feature type="region of interest" description="Disordered" evidence="1">
    <location>
        <begin position="159"/>
        <end position="216"/>
    </location>
</feature>
<organism evidence="2 3">
    <name type="scientific">Microthlaspi erraticum</name>
    <dbReference type="NCBI Taxonomy" id="1685480"/>
    <lineage>
        <taxon>Eukaryota</taxon>
        <taxon>Viridiplantae</taxon>
        <taxon>Streptophyta</taxon>
        <taxon>Embryophyta</taxon>
        <taxon>Tracheophyta</taxon>
        <taxon>Spermatophyta</taxon>
        <taxon>Magnoliopsida</taxon>
        <taxon>eudicotyledons</taxon>
        <taxon>Gunneridae</taxon>
        <taxon>Pentapetalae</taxon>
        <taxon>rosids</taxon>
        <taxon>malvids</taxon>
        <taxon>Brassicales</taxon>
        <taxon>Brassicaceae</taxon>
        <taxon>Coluteocarpeae</taxon>
        <taxon>Microthlaspi</taxon>
    </lineage>
</organism>
<evidence type="ECO:0000313" key="3">
    <source>
        <dbReference type="Proteomes" id="UP000467841"/>
    </source>
</evidence>
<feature type="region of interest" description="Disordered" evidence="1">
    <location>
        <begin position="118"/>
        <end position="142"/>
    </location>
</feature>
<dbReference type="EMBL" id="CACVBM020000222">
    <property type="protein sequence ID" value="CAA7016424.1"/>
    <property type="molecule type" value="Genomic_DNA"/>
</dbReference>
<evidence type="ECO:0000256" key="1">
    <source>
        <dbReference type="SAM" id="MobiDB-lite"/>
    </source>
</evidence>
<evidence type="ECO:0008006" key="4">
    <source>
        <dbReference type="Google" id="ProtNLM"/>
    </source>
</evidence>
<protein>
    <recommendedName>
        <fullName evidence="4">DUF4219 domain-containing protein</fullName>
    </recommendedName>
</protein>
<keyword evidence="3" id="KW-1185">Reference proteome</keyword>
<proteinExistence type="predicted"/>
<gene>
    <name evidence="2" type="ORF">MERR_LOCUS3659</name>
</gene>
<dbReference type="AlphaFoldDB" id="A0A6D2HTA6"/>
<evidence type="ECO:0000313" key="2">
    <source>
        <dbReference type="EMBL" id="CAA7016424.1"/>
    </source>
</evidence>
<sequence>MEGYHPELKVILDDGNYTYWKSRTRANIQCIDEAAWYLTEHGWKPPTVTVDGVTTDVPRERWTTAQRDEYKFNARALAQIHGSCSKKQFELIQGCTKSKEAWDIDILRLKTYRESFGHMDQQGRKQAKGARSSQQGSIDRAQEESIDLIRRASSIEHMQNELDRPMSTSTRSIPCRASSSIDPVLSQPFDQPAQMISQPFDLLGANRLRSNHSEPD</sequence>